<dbReference type="EMBL" id="LR796237">
    <property type="protein sequence ID" value="CAB4130049.1"/>
    <property type="molecule type" value="Genomic_DNA"/>
</dbReference>
<evidence type="ECO:0000313" key="1">
    <source>
        <dbReference type="EMBL" id="CAB4130049.1"/>
    </source>
</evidence>
<sequence length="71" mass="8242">MDQKKTLSLALKALVEYDKFGYIKEYKPVIKAILQSLSEHDSYAETILDPELLEYSSMIMVRTIERAKKES</sequence>
<proteinExistence type="predicted"/>
<name>A0A6J5LEI0_9CAUD</name>
<accession>A0A6J5LEI0</accession>
<protein>
    <submittedName>
        <fullName evidence="1">Uncharacterized protein</fullName>
    </submittedName>
</protein>
<gene>
    <name evidence="1" type="ORF">UFOVP116_244</name>
</gene>
<organism evidence="1">
    <name type="scientific">uncultured Caudovirales phage</name>
    <dbReference type="NCBI Taxonomy" id="2100421"/>
    <lineage>
        <taxon>Viruses</taxon>
        <taxon>Duplodnaviria</taxon>
        <taxon>Heunggongvirae</taxon>
        <taxon>Uroviricota</taxon>
        <taxon>Caudoviricetes</taxon>
        <taxon>Peduoviridae</taxon>
        <taxon>Maltschvirus</taxon>
        <taxon>Maltschvirus maltsch</taxon>
    </lineage>
</organism>
<reference evidence="1" key="1">
    <citation type="submission" date="2020-04" db="EMBL/GenBank/DDBJ databases">
        <authorList>
            <person name="Chiriac C."/>
            <person name="Salcher M."/>
            <person name="Ghai R."/>
            <person name="Kavagutti S V."/>
        </authorList>
    </citation>
    <scope>NUCLEOTIDE SEQUENCE</scope>
</reference>